<proteinExistence type="inferred from homology"/>
<protein>
    <recommendedName>
        <fullName evidence="5">Vacuolar protein-sorting-associated protein 36</fullName>
    </recommendedName>
    <alternativeName>
        <fullName evidence="5">ESCRT-II complex subunit VPS36</fullName>
    </alternativeName>
</protein>
<dbReference type="InterPro" id="IPR036388">
    <property type="entry name" value="WH-like_DNA-bd_sf"/>
</dbReference>
<feature type="region of interest" description="Disordered" evidence="6">
    <location>
        <begin position="152"/>
        <end position="171"/>
    </location>
</feature>
<evidence type="ECO:0000313" key="9">
    <source>
        <dbReference type="Proteomes" id="UP001222325"/>
    </source>
</evidence>
<accession>A0AAD6TRX1</accession>
<dbReference type="PROSITE" id="PS51495">
    <property type="entry name" value="GLUE"/>
    <property type="match status" value="1"/>
</dbReference>
<reference evidence="8" key="1">
    <citation type="submission" date="2023-03" db="EMBL/GenBank/DDBJ databases">
        <title>Massive genome expansion in bonnet fungi (Mycena s.s.) driven by repeated elements and novel gene families across ecological guilds.</title>
        <authorList>
            <consortium name="Lawrence Berkeley National Laboratory"/>
            <person name="Harder C.B."/>
            <person name="Miyauchi S."/>
            <person name="Viragh M."/>
            <person name="Kuo A."/>
            <person name="Thoen E."/>
            <person name="Andreopoulos B."/>
            <person name="Lu D."/>
            <person name="Skrede I."/>
            <person name="Drula E."/>
            <person name="Henrissat B."/>
            <person name="Morin E."/>
            <person name="Kohler A."/>
            <person name="Barry K."/>
            <person name="LaButti K."/>
            <person name="Morin E."/>
            <person name="Salamov A."/>
            <person name="Lipzen A."/>
            <person name="Mereny Z."/>
            <person name="Hegedus B."/>
            <person name="Baldrian P."/>
            <person name="Stursova M."/>
            <person name="Weitz H."/>
            <person name="Taylor A."/>
            <person name="Grigoriev I.V."/>
            <person name="Nagy L.G."/>
            <person name="Martin F."/>
            <person name="Kauserud H."/>
        </authorList>
    </citation>
    <scope>NUCLEOTIDE SEQUENCE</scope>
    <source>
        <strain evidence="8">CBHHK173m</strain>
    </source>
</reference>
<dbReference type="InterPro" id="IPR037855">
    <property type="entry name" value="Vps36"/>
</dbReference>
<keyword evidence="5" id="KW-0963">Cytoplasm</keyword>
<comment type="function">
    <text evidence="5">Component of the ESCRT-II complex (endosomal sorting complex required for transport II), which is required for multivesicular body (MVB) formation and sorting of endosomal cargo proteins into MVBs.</text>
</comment>
<evidence type="ECO:0000256" key="2">
    <source>
        <dbReference type="ARBA" id="ARBA00022723"/>
    </source>
</evidence>
<dbReference type="SMART" id="SM00547">
    <property type="entry name" value="ZnF_RBZ"/>
    <property type="match status" value="2"/>
</dbReference>
<feature type="domain" description="GLUE N-terminal" evidence="7">
    <location>
        <begin position="10"/>
        <end position="262"/>
    </location>
</feature>
<dbReference type="PANTHER" id="PTHR13128:SF12">
    <property type="entry name" value="VACUOLAR PROTEIN-SORTING-ASSOCIATED PROTEIN 36"/>
    <property type="match status" value="1"/>
</dbReference>
<comment type="similarity">
    <text evidence="1 5">Belongs to the VPS36 family.</text>
</comment>
<feature type="compositionally biased region" description="Pro residues" evidence="6">
    <location>
        <begin position="473"/>
        <end position="493"/>
    </location>
</feature>
<dbReference type="InterPro" id="IPR001876">
    <property type="entry name" value="Znf_RanBP2"/>
</dbReference>
<gene>
    <name evidence="8" type="ORF">B0H15DRAFT_650589</name>
</gene>
<keyword evidence="3" id="KW-0863">Zinc-finger</keyword>
<dbReference type="GO" id="GO:0031902">
    <property type="term" value="C:late endosome membrane"/>
    <property type="evidence" value="ECO:0007669"/>
    <property type="project" value="UniProtKB-UniRule"/>
</dbReference>
<evidence type="ECO:0000256" key="6">
    <source>
        <dbReference type="SAM" id="MobiDB-lite"/>
    </source>
</evidence>
<dbReference type="GO" id="GO:0032266">
    <property type="term" value="F:phosphatidylinositol-3-phosphate binding"/>
    <property type="evidence" value="ECO:0007669"/>
    <property type="project" value="UniProtKB-UniRule"/>
</dbReference>
<keyword evidence="9" id="KW-1185">Reference proteome</keyword>
<dbReference type="Pfam" id="PF04157">
    <property type="entry name" value="EAP30"/>
    <property type="match status" value="1"/>
</dbReference>
<feature type="region of interest" description="Disordered" evidence="6">
    <location>
        <begin position="202"/>
        <end position="228"/>
    </location>
</feature>
<dbReference type="Gene3D" id="6.10.140.260">
    <property type="match status" value="1"/>
</dbReference>
<dbReference type="GO" id="GO:0008270">
    <property type="term" value="F:zinc ion binding"/>
    <property type="evidence" value="ECO:0007669"/>
    <property type="project" value="UniProtKB-KW"/>
</dbReference>
<dbReference type="SUPFAM" id="SSF50729">
    <property type="entry name" value="PH domain-like"/>
    <property type="match status" value="2"/>
</dbReference>
<dbReference type="AlphaFoldDB" id="A0AAD6TRX1"/>
<dbReference type="InterPro" id="IPR011993">
    <property type="entry name" value="PH-like_dom_sf"/>
</dbReference>
<keyword evidence="5" id="KW-0653">Protein transport</keyword>
<comment type="caution">
    <text evidence="8">The sequence shown here is derived from an EMBL/GenBank/DDBJ whole genome shotgun (WGS) entry which is preliminary data.</text>
</comment>
<comment type="subunit">
    <text evidence="5">Component of the endosomal sorting complex required for transport II (ESCRT-II).</text>
</comment>
<dbReference type="GO" id="GO:0043130">
    <property type="term" value="F:ubiquitin binding"/>
    <property type="evidence" value="ECO:0007669"/>
    <property type="project" value="UniProtKB-UniRule"/>
</dbReference>
<evidence type="ECO:0000256" key="3">
    <source>
        <dbReference type="ARBA" id="ARBA00022771"/>
    </source>
</evidence>
<organism evidence="8 9">
    <name type="scientific">Mycena belliarum</name>
    <dbReference type="NCBI Taxonomy" id="1033014"/>
    <lineage>
        <taxon>Eukaryota</taxon>
        <taxon>Fungi</taxon>
        <taxon>Dikarya</taxon>
        <taxon>Basidiomycota</taxon>
        <taxon>Agaricomycotina</taxon>
        <taxon>Agaricomycetes</taxon>
        <taxon>Agaricomycetidae</taxon>
        <taxon>Agaricales</taxon>
        <taxon>Marasmiineae</taxon>
        <taxon>Mycenaceae</taxon>
        <taxon>Mycena</taxon>
    </lineage>
</organism>
<dbReference type="InterPro" id="IPR040608">
    <property type="entry name" value="Snf8/Vps36"/>
</dbReference>
<feature type="region of interest" description="Disordered" evidence="6">
    <location>
        <begin position="473"/>
        <end position="525"/>
    </location>
</feature>
<dbReference type="Gene3D" id="2.30.29.30">
    <property type="entry name" value="Pleckstrin-homology domain (PH domain)/Phosphotyrosine-binding domain (PTB)"/>
    <property type="match status" value="1"/>
</dbReference>
<dbReference type="GO" id="GO:0000814">
    <property type="term" value="C:ESCRT II complex"/>
    <property type="evidence" value="ECO:0007669"/>
    <property type="project" value="UniProtKB-UniRule"/>
</dbReference>
<evidence type="ECO:0000259" key="7">
    <source>
        <dbReference type="PROSITE" id="PS51495"/>
    </source>
</evidence>
<dbReference type="Gene3D" id="2.30.30.380">
    <property type="entry name" value="Zn-finger domain of Sec23/24"/>
    <property type="match status" value="1"/>
</dbReference>
<dbReference type="Proteomes" id="UP001222325">
    <property type="component" value="Unassembled WGS sequence"/>
</dbReference>
<comment type="subcellular location">
    <subcellularLocation>
        <location evidence="5">Cytoplasm</location>
    </subcellularLocation>
    <subcellularLocation>
        <location evidence="5">Endosome</location>
    </subcellularLocation>
</comment>
<keyword evidence="2" id="KW-0479">Metal-binding</keyword>
<dbReference type="EMBL" id="JARJCN010000091">
    <property type="protein sequence ID" value="KAJ7075634.1"/>
    <property type="molecule type" value="Genomic_DNA"/>
</dbReference>
<keyword evidence="5" id="KW-0813">Transport</keyword>
<sequence length="595" mass="61663">MALRRCSKPVDGTIPVAALLYNDEELLASQEGVGIYDGNQKSAEHQSGTVHATTHRLFYLAAHHAAAAAHSFEVDLAQVTRTDYYAGLFTSSAKVTLHLAPPDDQAPDEQDPPFAAWECTVCANRNPPGRSPAAARVCALCGVPRDAVPGPSLSSSLPVSPVPIPPTHRRQPSTIACPACTFLNHPSLRECEICASPLPFPPPTSTHSVPSSRPPSPAPSDADPDAPPLIKLSFRAGGDKPFYAILRRALKGKAWAIGAARSSTPAADGSGISGILRAASSAAETRHADMQSAFTDLDALMVHARDMVRLAADLNARLSASTASSTALSTGAPAPDSEAAAFIRGSLATLGATLPGAPLTPDMRADEQRWEDGLARELAAVLQGGGGGKANDGLLRGRGVIALDEVWGAWMRARGVALLPPATLLEVAPHLARRTDPPLALRTFEGSGLRVLCTPRFTAAAFAERLRARVPLAAPPAPSSPQLQAPPPPPPPLLSSSPASAFPPPPPPPLPLPPAITSNETTEPPTLPTLAALEQIAPALAAELVREAEAAGLLARDDAACAVRGARAEVRYWGNGLGAWAWDGQQAVGVGVGGE</sequence>
<dbReference type="PANTHER" id="PTHR13128">
    <property type="entry name" value="VACUOLAR PROTEIN-SORTING-ASSOCIATED PROTEIN 36"/>
    <property type="match status" value="1"/>
</dbReference>
<keyword evidence="5" id="KW-0967">Endosome</keyword>
<evidence type="ECO:0000256" key="4">
    <source>
        <dbReference type="ARBA" id="ARBA00022833"/>
    </source>
</evidence>
<dbReference type="InterPro" id="IPR021648">
    <property type="entry name" value="GLUE_dom"/>
</dbReference>
<name>A0AAD6TRX1_9AGAR</name>
<evidence type="ECO:0000256" key="1">
    <source>
        <dbReference type="ARBA" id="ARBA00009697"/>
    </source>
</evidence>
<evidence type="ECO:0000256" key="5">
    <source>
        <dbReference type="RuleBase" id="RU367095"/>
    </source>
</evidence>
<dbReference type="GO" id="GO:0043328">
    <property type="term" value="P:protein transport to vacuole involved in ubiquitin-dependent protein catabolic process via the multivesicular body sorting pathway"/>
    <property type="evidence" value="ECO:0007669"/>
    <property type="project" value="UniProtKB-UniRule"/>
</dbReference>
<dbReference type="Pfam" id="PF11605">
    <property type="entry name" value="Vps36_ESCRT-II"/>
    <property type="match status" value="1"/>
</dbReference>
<feature type="compositionally biased region" description="Pro residues" evidence="6">
    <location>
        <begin position="501"/>
        <end position="514"/>
    </location>
</feature>
<evidence type="ECO:0000313" key="8">
    <source>
        <dbReference type="EMBL" id="KAJ7075634.1"/>
    </source>
</evidence>
<keyword evidence="4" id="KW-0862">Zinc</keyword>
<dbReference type="Gene3D" id="1.10.10.10">
    <property type="entry name" value="Winged helix-like DNA-binding domain superfamily/Winged helix DNA-binding domain"/>
    <property type="match status" value="1"/>
</dbReference>